<dbReference type="Pfam" id="PF00126">
    <property type="entry name" value="HTH_1"/>
    <property type="match status" value="1"/>
</dbReference>
<evidence type="ECO:0000313" key="7">
    <source>
        <dbReference type="Proteomes" id="UP001226867"/>
    </source>
</evidence>
<proteinExistence type="inferred from homology"/>
<comment type="caution">
    <text evidence="6">The sequence shown here is derived from an EMBL/GenBank/DDBJ whole genome shotgun (WGS) entry which is preliminary data.</text>
</comment>
<dbReference type="Pfam" id="PF03466">
    <property type="entry name" value="LysR_substrate"/>
    <property type="match status" value="1"/>
</dbReference>
<dbReference type="GO" id="GO:0003677">
    <property type="term" value="F:DNA binding"/>
    <property type="evidence" value="ECO:0007669"/>
    <property type="project" value="UniProtKB-KW"/>
</dbReference>
<dbReference type="Gene3D" id="1.10.10.10">
    <property type="entry name" value="Winged helix-like DNA-binding domain superfamily/Winged helix DNA-binding domain"/>
    <property type="match status" value="1"/>
</dbReference>
<dbReference type="InterPro" id="IPR036388">
    <property type="entry name" value="WH-like_DNA-bd_sf"/>
</dbReference>
<keyword evidence="4" id="KW-0804">Transcription</keyword>
<dbReference type="Proteomes" id="UP001226867">
    <property type="component" value="Unassembled WGS sequence"/>
</dbReference>
<keyword evidence="2" id="KW-0805">Transcription regulation</keyword>
<evidence type="ECO:0000313" key="6">
    <source>
        <dbReference type="EMBL" id="MDP9899098.1"/>
    </source>
</evidence>
<comment type="similarity">
    <text evidence="1">Belongs to the LysR transcriptional regulatory family.</text>
</comment>
<evidence type="ECO:0000256" key="2">
    <source>
        <dbReference type="ARBA" id="ARBA00023015"/>
    </source>
</evidence>
<dbReference type="PANTHER" id="PTHR30419:SF8">
    <property type="entry name" value="NITROGEN ASSIMILATION TRANSCRIPTIONAL ACTIVATOR-RELATED"/>
    <property type="match status" value="1"/>
</dbReference>
<protein>
    <submittedName>
        <fullName evidence="6">DNA-binding transcriptional LysR family regulator</fullName>
    </submittedName>
</protein>
<sequence length="300" mass="33023">MRIQYSIDDLRGFCSLVRLGQYTDAADQLCITPSALSRRIQNLERAIGGRVFDRTTRKVLLTPAGMALYERVVPLLSDLDSGLTEAARVARGEEGALVIATVATVAYSKLPQVLPDFAKRYPKVFLSIRDGIAASIATLVEERMAEFGISTHMSFGPALEARPIAPYGFNLIARAAHPALKRRKSIAWTDLPDLRVVSLNRLSSTRLQVDDELAGRALPSPWHMEVDQLSTLLGLVQHWGFTAVLPSIFDAQAIGLRAIPIRAPEIQRELFLVKRRDASLSPHGAFLADLVTAALRMNDE</sequence>
<dbReference type="InterPro" id="IPR036390">
    <property type="entry name" value="WH_DNA-bd_sf"/>
</dbReference>
<dbReference type="EMBL" id="JAUSRO010000004">
    <property type="protein sequence ID" value="MDP9899098.1"/>
    <property type="molecule type" value="Genomic_DNA"/>
</dbReference>
<keyword evidence="7" id="KW-1185">Reference proteome</keyword>
<evidence type="ECO:0000256" key="4">
    <source>
        <dbReference type="ARBA" id="ARBA00023163"/>
    </source>
</evidence>
<dbReference type="Gene3D" id="3.40.190.290">
    <property type="match status" value="1"/>
</dbReference>
<gene>
    <name evidence="6" type="ORF">J2W36_001343</name>
</gene>
<evidence type="ECO:0000256" key="3">
    <source>
        <dbReference type="ARBA" id="ARBA00023125"/>
    </source>
</evidence>
<evidence type="ECO:0000256" key="1">
    <source>
        <dbReference type="ARBA" id="ARBA00009437"/>
    </source>
</evidence>
<name>A0ABT9S422_9BURK</name>
<dbReference type="InterPro" id="IPR005119">
    <property type="entry name" value="LysR_subst-bd"/>
</dbReference>
<dbReference type="SUPFAM" id="SSF46785">
    <property type="entry name" value="Winged helix' DNA-binding domain"/>
    <property type="match status" value="1"/>
</dbReference>
<organism evidence="6 7">
    <name type="scientific">Variovorax ginsengisoli</name>
    <dbReference type="NCBI Taxonomy" id="363844"/>
    <lineage>
        <taxon>Bacteria</taxon>
        <taxon>Pseudomonadati</taxon>
        <taxon>Pseudomonadota</taxon>
        <taxon>Betaproteobacteria</taxon>
        <taxon>Burkholderiales</taxon>
        <taxon>Comamonadaceae</taxon>
        <taxon>Variovorax</taxon>
    </lineage>
</organism>
<dbReference type="InterPro" id="IPR000847">
    <property type="entry name" value="LysR_HTH_N"/>
</dbReference>
<feature type="domain" description="HTH lysR-type" evidence="5">
    <location>
        <begin position="5"/>
        <end position="62"/>
    </location>
</feature>
<accession>A0ABT9S422</accession>
<dbReference type="InterPro" id="IPR050950">
    <property type="entry name" value="HTH-type_LysR_regulators"/>
</dbReference>
<dbReference type="PROSITE" id="PS50931">
    <property type="entry name" value="HTH_LYSR"/>
    <property type="match status" value="1"/>
</dbReference>
<dbReference type="SUPFAM" id="SSF53850">
    <property type="entry name" value="Periplasmic binding protein-like II"/>
    <property type="match status" value="1"/>
</dbReference>
<dbReference type="RefSeq" id="WP_307688922.1">
    <property type="nucleotide sequence ID" value="NZ_JAUSRO010000004.1"/>
</dbReference>
<reference evidence="6 7" key="1">
    <citation type="submission" date="2023-07" db="EMBL/GenBank/DDBJ databases">
        <title>Sorghum-associated microbial communities from plants grown in Nebraska, USA.</title>
        <authorList>
            <person name="Schachtman D."/>
        </authorList>
    </citation>
    <scope>NUCLEOTIDE SEQUENCE [LARGE SCALE GENOMIC DNA]</scope>
    <source>
        <strain evidence="6 7">DS1607</strain>
    </source>
</reference>
<evidence type="ECO:0000259" key="5">
    <source>
        <dbReference type="PROSITE" id="PS50931"/>
    </source>
</evidence>
<dbReference type="PANTHER" id="PTHR30419">
    <property type="entry name" value="HTH-TYPE TRANSCRIPTIONAL REGULATOR YBHD"/>
    <property type="match status" value="1"/>
</dbReference>
<keyword evidence="3 6" id="KW-0238">DNA-binding</keyword>